<protein>
    <recommendedName>
        <fullName evidence="2">site-specific DNA-methyltransferase (adenine-specific)</fullName>
        <ecNumber evidence="2">2.1.1.72</ecNumber>
    </recommendedName>
</protein>
<dbReference type="REBASE" id="186845">
    <property type="entry name" value="M.Psp3526ORF24P"/>
</dbReference>
<dbReference type="KEGG" id="pbv:AR543_p0024"/>
<accession>A0A1X9T467</accession>
<dbReference type="Proteomes" id="UP000078148">
    <property type="component" value="Plasmid unnamed1"/>
</dbReference>
<gene>
    <name evidence="7" type="ORF">AR543_p0024</name>
</gene>
<keyword evidence="7" id="KW-0614">Plasmid</keyword>
<proteinExistence type="inferred from homology"/>
<evidence type="ECO:0000256" key="3">
    <source>
        <dbReference type="ARBA" id="ARBA00022603"/>
    </source>
</evidence>
<dbReference type="GO" id="GO:0009307">
    <property type="term" value="P:DNA restriction-modification system"/>
    <property type="evidence" value="ECO:0007669"/>
    <property type="project" value="InterPro"/>
</dbReference>
<evidence type="ECO:0000313" key="8">
    <source>
        <dbReference type="Proteomes" id="UP000078148"/>
    </source>
</evidence>
<dbReference type="GO" id="GO:0006298">
    <property type="term" value="P:mismatch repair"/>
    <property type="evidence" value="ECO:0007669"/>
    <property type="project" value="TreeGrafter"/>
</dbReference>
<dbReference type="OrthoDB" id="9805629at2"/>
<evidence type="ECO:0000256" key="5">
    <source>
        <dbReference type="ARBA" id="ARBA00022691"/>
    </source>
</evidence>
<evidence type="ECO:0000256" key="1">
    <source>
        <dbReference type="ARBA" id="ARBA00006594"/>
    </source>
</evidence>
<sequence length="344" mass="39650">MKQMDFLLEGNELLLDRGVLICEYCDTEYSADEVDQTDEGFWCDACGSDGVEYFTYFEPNKRPQFLLFLESKTPVNDPYDRQAAFKLNKRLSPFRYPGGKSKIAQHLTAAMRPQQLDTLVSVYIGGASVELAMLQAGLIKQLIMNDIDFGIFSLFYLIKEHPDDLIQRIRTQLPSHEDFFRYRDLIKADYAGADLLDAAWAALIVNRLAYSGIYSANPLGGRCGSQKQLLARYNPDDLCQRIVQIHAMSHRMTLSHQNALPFIEEQAWHPNSTLFLDPPYYEKGSALYRHFYTEQDHRDVSGLLQTFYEQMPGADIVITYDDHPFIRELYYHATEIELNRSFSI</sequence>
<keyword evidence="3" id="KW-0489">Methyltransferase</keyword>
<name>A0A1X9T467_9BACL</name>
<dbReference type="SUPFAM" id="SSF53335">
    <property type="entry name" value="S-adenosyl-L-methionine-dependent methyltransferases"/>
    <property type="match status" value="1"/>
</dbReference>
<evidence type="ECO:0000256" key="2">
    <source>
        <dbReference type="ARBA" id="ARBA00011900"/>
    </source>
</evidence>
<dbReference type="InterPro" id="IPR029063">
    <property type="entry name" value="SAM-dependent_MTases_sf"/>
</dbReference>
<comment type="similarity">
    <text evidence="1">Belongs to the N(4)/N(6)-methyltransferase family.</text>
</comment>
<evidence type="ECO:0000313" key="7">
    <source>
        <dbReference type="EMBL" id="ARR10632.1"/>
    </source>
</evidence>
<dbReference type="GO" id="GO:0009007">
    <property type="term" value="F:site-specific DNA-methyltransferase (adenine-specific) activity"/>
    <property type="evidence" value="ECO:0007669"/>
    <property type="project" value="UniProtKB-EC"/>
</dbReference>
<dbReference type="RefSeq" id="WP_158524015.1">
    <property type="nucleotide sequence ID" value="NZ_CP021170.1"/>
</dbReference>
<dbReference type="PRINTS" id="PR00505">
    <property type="entry name" value="D12N6MTFRASE"/>
</dbReference>
<geneLocation type="plasmid" evidence="7 8">
    <name>unnamed1</name>
</geneLocation>
<dbReference type="Gene3D" id="1.10.1020.10">
    <property type="entry name" value="Adenine-specific Methyltransferase, Domain 2"/>
    <property type="match status" value="1"/>
</dbReference>
<evidence type="ECO:0000256" key="6">
    <source>
        <dbReference type="ARBA" id="ARBA00047942"/>
    </source>
</evidence>
<dbReference type="GO" id="GO:0032259">
    <property type="term" value="P:methylation"/>
    <property type="evidence" value="ECO:0007669"/>
    <property type="project" value="UniProtKB-KW"/>
</dbReference>
<keyword evidence="4" id="KW-0808">Transferase</keyword>
<comment type="catalytic activity">
    <reaction evidence="6">
        <text>a 2'-deoxyadenosine in DNA + S-adenosyl-L-methionine = an N(6)-methyl-2'-deoxyadenosine in DNA + S-adenosyl-L-homocysteine + H(+)</text>
        <dbReference type="Rhea" id="RHEA:15197"/>
        <dbReference type="Rhea" id="RHEA-COMP:12418"/>
        <dbReference type="Rhea" id="RHEA-COMP:12419"/>
        <dbReference type="ChEBI" id="CHEBI:15378"/>
        <dbReference type="ChEBI" id="CHEBI:57856"/>
        <dbReference type="ChEBI" id="CHEBI:59789"/>
        <dbReference type="ChEBI" id="CHEBI:90615"/>
        <dbReference type="ChEBI" id="CHEBI:90616"/>
        <dbReference type="EC" id="2.1.1.72"/>
    </reaction>
</comment>
<reference evidence="7 8" key="1">
    <citation type="journal article" date="2016" name="Int. J. Syst. Evol. Microbiol.">
        <title>Paenibacillus damxungensis sp. nov., isolated from raw yak (Bos grunniens) milk.</title>
        <authorList>
            <person name="Wu Z."/>
            <person name="Gao C."/>
            <person name="Han J."/>
            <person name="Liu Z."/>
        </authorList>
    </citation>
    <scope>NUCLEOTIDE SEQUENCE [LARGE SCALE GENOMIC DNA]</scope>
    <source>
        <strain evidence="7 8">BD3526</strain>
        <plasmid evidence="7 8">unnamed1</plasmid>
    </source>
</reference>
<dbReference type="PANTHER" id="PTHR30481:SF2">
    <property type="entry name" value="SITE-SPECIFIC DNA-METHYLTRANSFERASE (ADENINE-SPECIFIC)"/>
    <property type="match status" value="1"/>
</dbReference>
<dbReference type="InterPro" id="IPR023095">
    <property type="entry name" value="Ade_MeTrfase_dom_2"/>
</dbReference>
<organism evidence="7 8">
    <name type="scientific">Paenibacillus bovis</name>
    <dbReference type="NCBI Taxonomy" id="1616788"/>
    <lineage>
        <taxon>Bacteria</taxon>
        <taxon>Bacillati</taxon>
        <taxon>Bacillota</taxon>
        <taxon>Bacilli</taxon>
        <taxon>Bacillales</taxon>
        <taxon>Paenibacillaceae</taxon>
        <taxon>Paenibacillus</taxon>
    </lineage>
</organism>
<dbReference type="InterPro" id="IPR012327">
    <property type="entry name" value="MeTrfase_D12"/>
</dbReference>
<dbReference type="Gene3D" id="3.40.50.150">
    <property type="entry name" value="Vaccinia Virus protein VP39"/>
    <property type="match status" value="1"/>
</dbReference>
<dbReference type="AlphaFoldDB" id="A0A1X9T467"/>
<dbReference type="Pfam" id="PF02086">
    <property type="entry name" value="MethyltransfD12"/>
    <property type="match status" value="1"/>
</dbReference>
<dbReference type="EMBL" id="CP021170">
    <property type="protein sequence ID" value="ARR10632.1"/>
    <property type="molecule type" value="Genomic_DNA"/>
</dbReference>
<dbReference type="GO" id="GO:1904047">
    <property type="term" value="F:S-adenosyl-L-methionine binding"/>
    <property type="evidence" value="ECO:0007669"/>
    <property type="project" value="TreeGrafter"/>
</dbReference>
<keyword evidence="8" id="KW-1185">Reference proteome</keyword>
<dbReference type="PANTHER" id="PTHR30481">
    <property type="entry name" value="DNA ADENINE METHYLASE"/>
    <property type="match status" value="1"/>
</dbReference>
<dbReference type="GO" id="GO:0043565">
    <property type="term" value="F:sequence-specific DNA binding"/>
    <property type="evidence" value="ECO:0007669"/>
    <property type="project" value="TreeGrafter"/>
</dbReference>
<dbReference type="EC" id="2.1.1.72" evidence="2"/>
<keyword evidence="5" id="KW-0949">S-adenosyl-L-methionine</keyword>
<evidence type="ECO:0000256" key="4">
    <source>
        <dbReference type="ARBA" id="ARBA00022679"/>
    </source>
</evidence>